<organism evidence="1 2">
    <name type="scientific">Candidatus Magnetaquiglobus chichijimensis</name>
    <dbReference type="NCBI Taxonomy" id="3141448"/>
    <lineage>
        <taxon>Bacteria</taxon>
        <taxon>Pseudomonadati</taxon>
        <taxon>Pseudomonadota</taxon>
        <taxon>Magnetococcia</taxon>
        <taxon>Magnetococcales</taxon>
        <taxon>Candidatus Magnetaquicoccaceae</taxon>
        <taxon>Candidatus Magnetaquiglobus</taxon>
    </lineage>
</organism>
<gene>
    <name evidence="1" type="ORF">SIID45300_01686</name>
</gene>
<dbReference type="Proteomes" id="UP001628193">
    <property type="component" value="Unassembled WGS sequence"/>
</dbReference>
<dbReference type="EMBL" id="BAAFGK010000004">
    <property type="protein sequence ID" value="GAB0057359.1"/>
    <property type="molecule type" value="Genomic_DNA"/>
</dbReference>
<evidence type="ECO:0000313" key="1">
    <source>
        <dbReference type="EMBL" id="GAB0057359.1"/>
    </source>
</evidence>
<proteinExistence type="predicted"/>
<dbReference type="RefSeq" id="WP_420905051.1">
    <property type="nucleotide sequence ID" value="NZ_BAAFGK010000004.1"/>
</dbReference>
<name>A0ABQ0C8Z6_9PROT</name>
<evidence type="ECO:0000313" key="2">
    <source>
        <dbReference type="Proteomes" id="UP001628193"/>
    </source>
</evidence>
<reference evidence="1 2" key="1">
    <citation type="submission" date="2024-05" db="EMBL/GenBank/DDBJ databases">
        <authorList>
            <consortium name="Candidatus Magnetaquicoccaceae bacterium FCR-1 genome sequencing consortium"/>
            <person name="Shimoshige H."/>
            <person name="Shimamura S."/>
            <person name="Taoka A."/>
            <person name="Kobayashi H."/>
            <person name="Maekawa T."/>
        </authorList>
    </citation>
    <scope>NUCLEOTIDE SEQUENCE [LARGE SCALE GENOMIC DNA]</scope>
    <source>
        <strain evidence="1 2">FCR-1</strain>
    </source>
</reference>
<comment type="caution">
    <text evidence="1">The sequence shown here is derived from an EMBL/GenBank/DDBJ whole genome shotgun (WGS) entry which is preliminary data.</text>
</comment>
<keyword evidence="2" id="KW-1185">Reference proteome</keyword>
<protein>
    <submittedName>
        <fullName evidence="1">Uncharacterized protein</fullName>
    </submittedName>
</protein>
<sequence>MIIGPRAIVTPRRKIPLKIPEGMSAVEFFNSAANLEHLAKENGLLVNEEGFLLYRKLLGHSVEFDTSIMLDTSRRILDPLGRPVRRDQLTRQQKNVWSRMTQIILEYMLEKYPDPAKALIVCGEASLDATWPLNKPGVPSIRMIHNHFIVFPQASIVNAPLANPDDPNLTDSGHNSLFLRHLSDVYRRFLEVLDLRILKPVEDDSARIAVTGYPHGLPSWEVTGGAEQLGNPCFWNEYDLILKGFLDFYRTFFAQVSTRGAGIPEGVYFPEQVEKILLFSNQFAQVARDVRDHVKADPRFANDIRWRPAYKQILYRDDHDRLIVTISQNSVGNAITELLGIVVNRQEDESGYDNIEPALVERLLEVRRRLIAADLGEPIHAPEWPDGRFVGRWS</sequence>
<accession>A0ABQ0C8Z6</accession>
<reference evidence="1 2" key="2">
    <citation type="submission" date="2024-09" db="EMBL/GenBank/DDBJ databases">
        <title>Draft genome sequence of Candidatus Magnetaquicoccaceae bacterium FCR-1.</title>
        <authorList>
            <person name="Shimoshige H."/>
            <person name="Shimamura S."/>
            <person name="Taoka A."/>
            <person name="Kobayashi H."/>
            <person name="Maekawa T."/>
        </authorList>
    </citation>
    <scope>NUCLEOTIDE SEQUENCE [LARGE SCALE GENOMIC DNA]</scope>
    <source>
        <strain evidence="1 2">FCR-1</strain>
    </source>
</reference>